<dbReference type="Proteomes" id="UP000014281">
    <property type="component" value="Unassembled WGS sequence"/>
</dbReference>
<sequence>MIRCSLDNVTLVSSTASFVSSLGELLKNGWEPAQYQSVVFRTSRTIGAGTDKVRAIYMQMYNLPGEGNEGTRIEFNPNYISIDEVIKQISFLTSCNKFRLSRLDVAFDIVDEYDLHDFVIDLPRVKRQTISSSASKLETLYLGAPKSNKRVRIYDKRLERLSHGYSEFQLPSRWWRVEVQLRANYARDWLRCVEPSLPAFARFDALDDTSRLISIGFMSGHDMSFLSTKKLRTWRSKVCSAQTDLRDELTTAFNDNVHQLNAQINTLLDNFEFESVQVPK</sequence>
<protein>
    <submittedName>
        <fullName evidence="1">Replication initiation protein</fullName>
    </submittedName>
</protein>
<name>A0A8E0I290_LACPA</name>
<accession>A0A8E0I290</accession>
<comment type="caution">
    <text evidence="1">The sequence shown here is derived from an EMBL/GenBank/DDBJ whole genome shotgun (WGS) entry which is preliminary data.</text>
</comment>
<proteinExistence type="predicted"/>
<evidence type="ECO:0000313" key="1">
    <source>
        <dbReference type="EMBL" id="EPC12485.1"/>
    </source>
</evidence>
<evidence type="ECO:0000313" key="2">
    <source>
        <dbReference type="Proteomes" id="UP000014281"/>
    </source>
</evidence>
<gene>
    <name evidence="1" type="ORF">Lpp122_2735</name>
</gene>
<dbReference type="AlphaFoldDB" id="A0A8E0I290"/>
<organism evidence="1 2">
    <name type="scientific">Lacticaseibacillus paracasei subsp. paracasei Lpp122</name>
    <dbReference type="NCBI Taxonomy" id="1256218"/>
    <lineage>
        <taxon>Bacteria</taxon>
        <taxon>Bacillati</taxon>
        <taxon>Bacillota</taxon>
        <taxon>Bacilli</taxon>
        <taxon>Lactobacillales</taxon>
        <taxon>Lactobacillaceae</taxon>
        <taxon>Lacticaseibacillus</taxon>
    </lineage>
</organism>
<dbReference type="EMBL" id="ANKW01000151">
    <property type="protein sequence ID" value="EPC12485.1"/>
    <property type="molecule type" value="Genomic_DNA"/>
</dbReference>
<reference evidence="1 2" key="1">
    <citation type="journal article" date="2013" name="PLoS ONE">
        <title>Lactobacillus paracasei comparative genomics: towards species pan-genome definition and exploitation of diversity.</title>
        <authorList>
            <person name="Smokvina T."/>
            <person name="Wels M."/>
            <person name="Polka J."/>
            <person name="Chervaux C."/>
            <person name="Brisse S."/>
            <person name="Boekhorst J."/>
            <person name="van Hylckama Vlieg J.E."/>
            <person name="Siezen R.J."/>
        </authorList>
    </citation>
    <scope>NUCLEOTIDE SEQUENCE [LARGE SCALE GENOMIC DNA]</scope>
    <source>
        <strain evidence="1 2">Lpp122</strain>
    </source>
</reference>